<gene>
    <name evidence="6" type="ORF">JCM19237_1828</name>
</gene>
<reference evidence="6 7" key="1">
    <citation type="journal article" date="2014" name="Genome Announc.">
        <title>Draft Genome Sequences of Two Vibrionaceae Species, Vibrio ponticus C121 and Photobacterium aphoticum C119, Isolated as Coral Reef Microbiota.</title>
        <authorList>
            <person name="Al-saari N."/>
            <person name="Meirelles P.M."/>
            <person name="Mino S."/>
            <person name="Suda W."/>
            <person name="Oshima K."/>
            <person name="Hattori M."/>
            <person name="Ohkuma M."/>
            <person name="Thompson F.L."/>
            <person name="Gomez-Gil B."/>
            <person name="Sawabe T."/>
            <person name="Sawabe T."/>
        </authorList>
    </citation>
    <scope>NUCLEOTIDE SEQUENCE [LARGE SCALE GENOMIC DNA]</scope>
    <source>
        <strain evidence="6 7">JCM 19237</strain>
    </source>
</reference>
<dbReference type="PANTHER" id="PTHR42693">
    <property type="entry name" value="ARYLSULFATASE FAMILY MEMBER"/>
    <property type="match status" value="1"/>
</dbReference>
<dbReference type="EMBL" id="BBMN01000010">
    <property type="protein sequence ID" value="GAL06183.1"/>
    <property type="molecule type" value="Genomic_DNA"/>
</dbReference>
<dbReference type="InterPro" id="IPR000917">
    <property type="entry name" value="Sulfatase_N"/>
</dbReference>
<evidence type="ECO:0000259" key="5">
    <source>
        <dbReference type="Pfam" id="PF00884"/>
    </source>
</evidence>
<keyword evidence="4" id="KW-0106">Calcium</keyword>
<proteinExistence type="inferred from homology"/>
<dbReference type="PROSITE" id="PS00523">
    <property type="entry name" value="SULFATASE_1"/>
    <property type="match status" value="1"/>
</dbReference>
<evidence type="ECO:0000256" key="4">
    <source>
        <dbReference type="ARBA" id="ARBA00022837"/>
    </source>
</evidence>
<dbReference type="STRING" id="754436.JCM19237_1828"/>
<protein>
    <submittedName>
        <fullName evidence="6">Choline-sulfatase</fullName>
        <ecNumber evidence="6">3.1.6.6</ecNumber>
    </submittedName>
</protein>
<name>A0A090QV95_9GAMM</name>
<dbReference type="InterPro" id="IPR017850">
    <property type="entry name" value="Alkaline_phosphatase_core_sf"/>
</dbReference>
<dbReference type="GO" id="GO:0046872">
    <property type="term" value="F:metal ion binding"/>
    <property type="evidence" value="ECO:0007669"/>
    <property type="project" value="UniProtKB-KW"/>
</dbReference>
<organism evidence="6 7">
    <name type="scientific">Photobacterium aphoticum</name>
    <dbReference type="NCBI Taxonomy" id="754436"/>
    <lineage>
        <taxon>Bacteria</taxon>
        <taxon>Pseudomonadati</taxon>
        <taxon>Pseudomonadota</taxon>
        <taxon>Gammaproteobacteria</taxon>
        <taxon>Vibrionales</taxon>
        <taxon>Vibrionaceae</taxon>
        <taxon>Photobacterium</taxon>
    </lineage>
</organism>
<evidence type="ECO:0000313" key="6">
    <source>
        <dbReference type="EMBL" id="GAL06183.1"/>
    </source>
</evidence>
<dbReference type="AlphaFoldDB" id="A0A090QV95"/>
<keyword evidence="2" id="KW-0479">Metal-binding</keyword>
<comment type="caution">
    <text evidence="6">The sequence shown here is derived from an EMBL/GenBank/DDBJ whole genome shotgun (WGS) entry which is preliminary data.</text>
</comment>
<dbReference type="GO" id="GO:0047753">
    <property type="term" value="F:choline-sulfatase activity"/>
    <property type="evidence" value="ECO:0007669"/>
    <property type="project" value="UniProtKB-EC"/>
</dbReference>
<feature type="domain" description="Sulfatase N-terminal" evidence="5">
    <location>
        <begin position="5"/>
        <end position="343"/>
    </location>
</feature>
<dbReference type="Pfam" id="PF00884">
    <property type="entry name" value="Sulfatase"/>
    <property type="match status" value="1"/>
</dbReference>
<dbReference type="eggNOG" id="COG3119">
    <property type="taxonomic scope" value="Bacteria"/>
</dbReference>
<evidence type="ECO:0000256" key="1">
    <source>
        <dbReference type="ARBA" id="ARBA00008779"/>
    </source>
</evidence>
<accession>A0A090QV95</accession>
<evidence type="ECO:0000256" key="3">
    <source>
        <dbReference type="ARBA" id="ARBA00022801"/>
    </source>
</evidence>
<evidence type="ECO:0000256" key="2">
    <source>
        <dbReference type="ARBA" id="ARBA00022723"/>
    </source>
</evidence>
<evidence type="ECO:0000313" key="7">
    <source>
        <dbReference type="Proteomes" id="UP000029227"/>
    </source>
</evidence>
<dbReference type="Proteomes" id="UP000029227">
    <property type="component" value="Unassembled WGS sequence"/>
</dbReference>
<dbReference type="InterPro" id="IPR024607">
    <property type="entry name" value="Sulfatase_CS"/>
</dbReference>
<dbReference type="EC" id="3.1.6.6" evidence="6"/>
<dbReference type="PROSITE" id="PS00149">
    <property type="entry name" value="SULFATASE_2"/>
    <property type="match status" value="1"/>
</dbReference>
<dbReference type="SUPFAM" id="SSF53649">
    <property type="entry name" value="Alkaline phosphatase-like"/>
    <property type="match status" value="1"/>
</dbReference>
<dbReference type="PANTHER" id="PTHR42693:SF27">
    <property type="entry name" value="ARYLSULFATASE B [PRECURSOR]"/>
    <property type="match status" value="1"/>
</dbReference>
<dbReference type="Gene3D" id="3.40.720.10">
    <property type="entry name" value="Alkaline Phosphatase, subunit A"/>
    <property type="match status" value="1"/>
</dbReference>
<dbReference type="InterPro" id="IPR050738">
    <property type="entry name" value="Sulfatase"/>
</dbReference>
<keyword evidence="3 6" id="KW-0378">Hydrolase</keyword>
<sequence>MKKAPNIILIMTDSQGANVVERYSGQATDTQHLDRMADTGVRFDSAYTTCPLCTPARAGLFTGMYSHQSGAWTNNLALGSNIRHMGQIFQAEGYNTGYIGKWHLDGHDYFGTGICPQGWHPDYWYDGVNYLNELTEEEITLWRRGLNSPAELEAHEIKADFTWGHRITNRGLQFIEQHRTEEKPFLLVLSYDEPHHPFTCPPKHVEKFKDFKFDLGEAAFDDLESKPLHHRLWSRAKGAGVGSQYFINPLYFGCNDFVDEEIGRVLSHLDETELANTWIVYTSDHGEMNGAHKLWGKGAAVYDEITNIPLIIKNTDGEKAGTVIDRPVSHIDIMPTIMKLAHIEQPPIMPGHDLLEDTPAEREFNGVMVEFNRYEVEHDSNGGFIPVRGWITDTHKLVINLLGTDELYDRVNDRAEIHNLIEHPDYIDVRNQLHDELLAYMDHIRDTFRTFEWACRPWRPEKEREWMGLFRPRPADGVAPIVRDYDTGLRPKALSVKTYNWLSRFKY</sequence>
<dbReference type="GO" id="GO:0004065">
    <property type="term" value="F:arylsulfatase activity"/>
    <property type="evidence" value="ECO:0007669"/>
    <property type="project" value="TreeGrafter"/>
</dbReference>
<comment type="similarity">
    <text evidence="1">Belongs to the sulfatase family.</text>
</comment>